<evidence type="ECO:0000313" key="9">
    <source>
        <dbReference type="EMBL" id="KIP08720.1"/>
    </source>
</evidence>
<dbReference type="PROSITE" id="PS50048">
    <property type="entry name" value="ZN2_CY6_FUNGAL_2"/>
    <property type="match status" value="1"/>
</dbReference>
<dbReference type="GO" id="GO:0006351">
    <property type="term" value="P:DNA-templated transcription"/>
    <property type="evidence" value="ECO:0007669"/>
    <property type="project" value="InterPro"/>
</dbReference>
<keyword evidence="5" id="KW-0804">Transcription</keyword>
<dbReference type="InterPro" id="IPR007219">
    <property type="entry name" value="XnlR_reg_dom"/>
</dbReference>
<evidence type="ECO:0000256" key="1">
    <source>
        <dbReference type="ARBA" id="ARBA00004123"/>
    </source>
</evidence>
<dbReference type="CDD" id="cd12148">
    <property type="entry name" value="fungal_TF_MHR"/>
    <property type="match status" value="1"/>
</dbReference>
<dbReference type="STRING" id="745531.A0A0C3SCC4"/>
<keyword evidence="6" id="KW-0539">Nucleus</keyword>
<dbReference type="InterPro" id="IPR036864">
    <property type="entry name" value="Zn2-C6_fun-type_DNA-bd_sf"/>
</dbReference>
<dbReference type="CDD" id="cd00067">
    <property type="entry name" value="GAL4"/>
    <property type="match status" value="1"/>
</dbReference>
<dbReference type="HOGENOM" id="CLU_004538_1_0_1"/>
<evidence type="ECO:0000259" key="8">
    <source>
        <dbReference type="PROSITE" id="PS50048"/>
    </source>
</evidence>
<dbReference type="SMART" id="SM00066">
    <property type="entry name" value="GAL4"/>
    <property type="match status" value="1"/>
</dbReference>
<dbReference type="Pfam" id="PF00172">
    <property type="entry name" value="Zn_clus"/>
    <property type="match status" value="1"/>
</dbReference>
<dbReference type="GO" id="GO:0000976">
    <property type="term" value="F:transcription cis-regulatory region binding"/>
    <property type="evidence" value="ECO:0007669"/>
    <property type="project" value="TreeGrafter"/>
</dbReference>
<gene>
    <name evidence="9" type="ORF">PHLGIDRAFT_29407</name>
</gene>
<feature type="region of interest" description="Disordered" evidence="7">
    <location>
        <begin position="182"/>
        <end position="240"/>
    </location>
</feature>
<dbReference type="GO" id="GO:0008270">
    <property type="term" value="F:zinc ion binding"/>
    <property type="evidence" value="ECO:0007669"/>
    <property type="project" value="InterPro"/>
</dbReference>
<feature type="compositionally biased region" description="Polar residues" evidence="7">
    <location>
        <begin position="182"/>
        <end position="202"/>
    </location>
</feature>
<dbReference type="Gene3D" id="4.10.240.10">
    <property type="entry name" value="Zn(2)-C6 fungal-type DNA-binding domain"/>
    <property type="match status" value="1"/>
</dbReference>
<evidence type="ECO:0000256" key="4">
    <source>
        <dbReference type="ARBA" id="ARBA00023125"/>
    </source>
</evidence>
<dbReference type="EMBL" id="KN840475">
    <property type="protein sequence ID" value="KIP08720.1"/>
    <property type="molecule type" value="Genomic_DNA"/>
</dbReference>
<sequence length="863" mass="94616">MQPQQHHDSIPIDPALSMYQNAYYPFQQQPPPPMAHHLMTASLSSPSSQGSETMGTPPMEQYQLHSMNPNGKRPSSSMTDDSRKKSRKDDEGDGPSMSNDKEEVKTKPTRGSRACTVCRRLKMKCVGAEHGPPCKRCQTGNHECIFEESNRGKRSTKKHEILTRSLRKMERTLDTVLRSLGNPSIASGMISRSPSPSGQHQGSHPLLATPSPPESPVMPNAVRQDQSLGSPKLHSLPDNTLNPLGLLAEASLANRRAQAASRAESRSSAADNQPKLGVASDVYFKPGPMTILPLRRLFIERQIQPEMLSFVSTEEVVALFKIYFENMNFQSNLLDPSFHTPSLVCSRSPFLLTTICAIASRFYSARPELHAKLSDLARKLAFSVPAQGYKSVEIVQAYLLNTLWGCGPVERYEQDRTWMLLGMAIRMATDLNLHRRTAATSADTAEGRARDREVRNRERTWILCFCLDRSFSAQMGKPYTIKEDFIIRNASQWCRAPNAIPSDVALAAYADLQRILTRSLDLLYSGTASPSGLQMDSDYLLVITTMETQIMAWQHEWANRVLVTPSSSSGASSRGSLEENEHVVQYRRLSAKFFFNYAMLIVNSFGLQNALERSAVDIGHFFARCYSSAVACATVLRDEIGPQGYLGYSTDSTYVMASYAVLSLLKLLRPEFKVFLDHESKIVGLVNDVADVLEQAAHGGMHTPYLYSCLLRALISAKTDSDAGGLSGADAGSHDAATLAGAFSSGANPLAEFQFDSEMGPVADMSTFPPTMAPFPTEDNFGMLTMDSILSSGFWDSVLVPGYSNTMEGLSGGFVYGAGGSGLITPRLGMSPMASGFNTPAHIKMPTDLTQQKIDVAFDASHA</sequence>
<evidence type="ECO:0000256" key="7">
    <source>
        <dbReference type="SAM" id="MobiDB-lite"/>
    </source>
</evidence>
<reference evidence="9 10" key="1">
    <citation type="journal article" date="2014" name="PLoS Genet.">
        <title>Analysis of the Phlebiopsis gigantea genome, transcriptome and secretome provides insight into its pioneer colonization strategies of wood.</title>
        <authorList>
            <person name="Hori C."/>
            <person name="Ishida T."/>
            <person name="Igarashi K."/>
            <person name="Samejima M."/>
            <person name="Suzuki H."/>
            <person name="Master E."/>
            <person name="Ferreira P."/>
            <person name="Ruiz-Duenas F.J."/>
            <person name="Held B."/>
            <person name="Canessa P."/>
            <person name="Larrondo L.F."/>
            <person name="Schmoll M."/>
            <person name="Druzhinina I.S."/>
            <person name="Kubicek C.P."/>
            <person name="Gaskell J.A."/>
            <person name="Kersten P."/>
            <person name="St John F."/>
            <person name="Glasner J."/>
            <person name="Sabat G."/>
            <person name="Splinter BonDurant S."/>
            <person name="Syed K."/>
            <person name="Yadav J."/>
            <person name="Mgbeahuruike A.C."/>
            <person name="Kovalchuk A."/>
            <person name="Asiegbu F.O."/>
            <person name="Lackner G."/>
            <person name="Hoffmeister D."/>
            <person name="Rencoret J."/>
            <person name="Gutierrez A."/>
            <person name="Sun H."/>
            <person name="Lindquist E."/>
            <person name="Barry K."/>
            <person name="Riley R."/>
            <person name="Grigoriev I.V."/>
            <person name="Henrissat B."/>
            <person name="Kues U."/>
            <person name="Berka R.M."/>
            <person name="Martinez A.T."/>
            <person name="Covert S.F."/>
            <person name="Blanchette R.A."/>
            <person name="Cullen D."/>
        </authorList>
    </citation>
    <scope>NUCLEOTIDE SEQUENCE [LARGE SCALE GENOMIC DNA]</scope>
    <source>
        <strain evidence="9 10">11061_1 CR5-6</strain>
    </source>
</reference>
<keyword evidence="4" id="KW-0238">DNA-binding</keyword>
<dbReference type="GO" id="GO:0005634">
    <property type="term" value="C:nucleus"/>
    <property type="evidence" value="ECO:0007669"/>
    <property type="project" value="UniProtKB-SubCell"/>
</dbReference>
<name>A0A0C3SCC4_PHLG1</name>
<dbReference type="InterPro" id="IPR051089">
    <property type="entry name" value="prtT"/>
</dbReference>
<feature type="compositionally biased region" description="Basic and acidic residues" evidence="7">
    <location>
        <begin position="80"/>
        <end position="90"/>
    </location>
</feature>
<protein>
    <recommendedName>
        <fullName evidence="8">Zn(2)-C6 fungal-type domain-containing protein</fullName>
    </recommendedName>
</protein>
<evidence type="ECO:0000256" key="3">
    <source>
        <dbReference type="ARBA" id="ARBA00023015"/>
    </source>
</evidence>
<feature type="compositionally biased region" description="Polar residues" evidence="7">
    <location>
        <begin position="41"/>
        <end position="54"/>
    </location>
</feature>
<dbReference type="GO" id="GO:0000981">
    <property type="term" value="F:DNA-binding transcription factor activity, RNA polymerase II-specific"/>
    <property type="evidence" value="ECO:0007669"/>
    <property type="project" value="InterPro"/>
</dbReference>
<dbReference type="OrthoDB" id="3429912at2759"/>
<keyword evidence="3" id="KW-0805">Transcription regulation</keyword>
<dbReference type="Pfam" id="PF04082">
    <property type="entry name" value="Fungal_trans"/>
    <property type="match status" value="1"/>
</dbReference>
<evidence type="ECO:0000256" key="5">
    <source>
        <dbReference type="ARBA" id="ARBA00023163"/>
    </source>
</evidence>
<accession>A0A0C3SCC4</accession>
<dbReference type="PROSITE" id="PS00463">
    <property type="entry name" value="ZN2_CY6_FUNGAL_1"/>
    <property type="match status" value="1"/>
</dbReference>
<dbReference type="Proteomes" id="UP000053257">
    <property type="component" value="Unassembled WGS sequence"/>
</dbReference>
<dbReference type="InterPro" id="IPR001138">
    <property type="entry name" value="Zn2Cys6_DnaBD"/>
</dbReference>
<keyword evidence="10" id="KW-1185">Reference proteome</keyword>
<dbReference type="PANTHER" id="PTHR31845:SF19">
    <property type="entry name" value="TRANSCRIPTION FACTOR DOMAIN-CONTAINING PROTEIN"/>
    <property type="match status" value="1"/>
</dbReference>
<organism evidence="9 10">
    <name type="scientific">Phlebiopsis gigantea (strain 11061_1 CR5-6)</name>
    <name type="common">White-rot fungus</name>
    <name type="synonym">Peniophora gigantea</name>
    <dbReference type="NCBI Taxonomy" id="745531"/>
    <lineage>
        <taxon>Eukaryota</taxon>
        <taxon>Fungi</taxon>
        <taxon>Dikarya</taxon>
        <taxon>Basidiomycota</taxon>
        <taxon>Agaricomycotina</taxon>
        <taxon>Agaricomycetes</taxon>
        <taxon>Polyporales</taxon>
        <taxon>Phanerochaetaceae</taxon>
        <taxon>Phlebiopsis</taxon>
    </lineage>
</organism>
<dbReference type="SUPFAM" id="SSF57701">
    <property type="entry name" value="Zn2/Cys6 DNA-binding domain"/>
    <property type="match status" value="1"/>
</dbReference>
<comment type="subcellular location">
    <subcellularLocation>
        <location evidence="1">Nucleus</location>
    </subcellularLocation>
</comment>
<evidence type="ECO:0000313" key="10">
    <source>
        <dbReference type="Proteomes" id="UP000053257"/>
    </source>
</evidence>
<evidence type="ECO:0000256" key="2">
    <source>
        <dbReference type="ARBA" id="ARBA00022723"/>
    </source>
</evidence>
<dbReference type="AlphaFoldDB" id="A0A0C3SCC4"/>
<evidence type="ECO:0000256" key="6">
    <source>
        <dbReference type="ARBA" id="ARBA00023242"/>
    </source>
</evidence>
<feature type="domain" description="Zn(2)-C6 fungal-type" evidence="8">
    <location>
        <begin position="114"/>
        <end position="146"/>
    </location>
</feature>
<proteinExistence type="predicted"/>
<dbReference type="SMART" id="SM00906">
    <property type="entry name" value="Fungal_trans"/>
    <property type="match status" value="1"/>
</dbReference>
<dbReference type="PANTHER" id="PTHR31845">
    <property type="entry name" value="FINGER DOMAIN PROTEIN, PUTATIVE-RELATED"/>
    <property type="match status" value="1"/>
</dbReference>
<keyword evidence="2" id="KW-0479">Metal-binding</keyword>
<feature type="region of interest" description="Disordered" evidence="7">
    <location>
        <begin position="23"/>
        <end position="112"/>
    </location>
</feature>